<evidence type="ECO:0000313" key="8">
    <source>
        <dbReference type="Proteomes" id="UP001470752"/>
    </source>
</evidence>
<evidence type="ECO:0000256" key="3">
    <source>
        <dbReference type="ARBA" id="ARBA00022679"/>
    </source>
</evidence>
<comment type="catalytic activity">
    <reaction evidence="1">
        <text>ATP + protein L-histidine = ADP + protein N-phospho-L-histidine.</text>
        <dbReference type="EC" id="2.7.13.3"/>
    </reaction>
</comment>
<dbReference type="InterPro" id="IPR004358">
    <property type="entry name" value="Sig_transdc_His_kin-like_C"/>
</dbReference>
<feature type="domain" description="Histidine kinase" evidence="6">
    <location>
        <begin position="1"/>
        <end position="135"/>
    </location>
</feature>
<keyword evidence="4 7" id="KW-0418">Kinase</keyword>
<evidence type="ECO:0000256" key="1">
    <source>
        <dbReference type="ARBA" id="ARBA00000085"/>
    </source>
</evidence>
<dbReference type="PROSITE" id="PS50109">
    <property type="entry name" value="HIS_KIN"/>
    <property type="match status" value="1"/>
</dbReference>
<gene>
    <name evidence="7" type="ORF">AAAX94_19625</name>
</gene>
<accession>A0ABV1CS57</accession>
<proteinExistence type="predicted"/>
<keyword evidence="5" id="KW-0902">Two-component regulatory system</keyword>
<evidence type="ECO:0000259" key="6">
    <source>
        <dbReference type="PROSITE" id="PS50109"/>
    </source>
</evidence>
<dbReference type="SUPFAM" id="SSF55874">
    <property type="entry name" value="ATPase domain of HSP90 chaperone/DNA topoisomerase II/histidine kinase"/>
    <property type="match status" value="1"/>
</dbReference>
<dbReference type="Proteomes" id="UP001470752">
    <property type="component" value="Unassembled WGS sequence"/>
</dbReference>
<evidence type="ECO:0000256" key="5">
    <source>
        <dbReference type="ARBA" id="ARBA00023012"/>
    </source>
</evidence>
<dbReference type="PRINTS" id="PR00344">
    <property type="entry name" value="BCTRLSENSOR"/>
</dbReference>
<dbReference type="InterPro" id="IPR005467">
    <property type="entry name" value="His_kinase_dom"/>
</dbReference>
<dbReference type="RefSeq" id="WP_349084928.1">
    <property type="nucleotide sequence ID" value="NZ_JBBNFW010000209.1"/>
</dbReference>
<sequence length="175" mass="19493">MQPNIASRQLDFLIDTVDVRDEDIIADKLRLTQVLLNILSNGIKFNKIGGIIGIRVKQLKSAPTGYGSYQFIIRDTGIGMKPEFQEHIFESFSREESSTVSGIQGTGLGMAITKTILEDAGFVIETANNGKTAVEIMEKAAPGQYDLILMDMIYKVIRYEIGKQCDDDVLNPHFF</sequence>
<keyword evidence="3" id="KW-0808">Transferase</keyword>
<name>A0ABV1CS57_9FIRM</name>
<evidence type="ECO:0000313" key="7">
    <source>
        <dbReference type="EMBL" id="MEQ2415205.1"/>
    </source>
</evidence>
<dbReference type="SMART" id="SM00387">
    <property type="entry name" value="HATPase_c"/>
    <property type="match status" value="1"/>
</dbReference>
<keyword evidence="8" id="KW-1185">Reference proteome</keyword>
<dbReference type="Gene3D" id="3.30.565.10">
    <property type="entry name" value="Histidine kinase-like ATPase, C-terminal domain"/>
    <property type="match status" value="1"/>
</dbReference>
<dbReference type="PANTHER" id="PTHR43047">
    <property type="entry name" value="TWO-COMPONENT HISTIDINE PROTEIN KINASE"/>
    <property type="match status" value="1"/>
</dbReference>
<dbReference type="InterPro" id="IPR036890">
    <property type="entry name" value="HATPase_C_sf"/>
</dbReference>
<dbReference type="Pfam" id="PF02518">
    <property type="entry name" value="HATPase_c"/>
    <property type="match status" value="1"/>
</dbReference>
<dbReference type="GO" id="GO:0016301">
    <property type="term" value="F:kinase activity"/>
    <property type="evidence" value="ECO:0007669"/>
    <property type="project" value="UniProtKB-KW"/>
</dbReference>
<protein>
    <recommendedName>
        <fullName evidence="2">histidine kinase</fullName>
        <ecNumber evidence="2">2.7.13.3</ecNumber>
    </recommendedName>
</protein>
<reference evidence="7 8" key="1">
    <citation type="submission" date="2024-04" db="EMBL/GenBank/DDBJ databases">
        <title>Human intestinal bacterial collection.</title>
        <authorList>
            <person name="Pauvert C."/>
            <person name="Hitch T.C.A."/>
            <person name="Clavel T."/>
        </authorList>
    </citation>
    <scope>NUCLEOTIDE SEQUENCE [LARGE SCALE GENOMIC DNA]</scope>
    <source>
        <strain evidence="7 8">CLA-AA-H161</strain>
    </source>
</reference>
<dbReference type="InterPro" id="IPR003594">
    <property type="entry name" value="HATPase_dom"/>
</dbReference>
<dbReference type="EMBL" id="JBBNFW010000209">
    <property type="protein sequence ID" value="MEQ2415205.1"/>
    <property type="molecule type" value="Genomic_DNA"/>
</dbReference>
<evidence type="ECO:0000256" key="2">
    <source>
        <dbReference type="ARBA" id="ARBA00012438"/>
    </source>
</evidence>
<comment type="caution">
    <text evidence="7">The sequence shown here is derived from an EMBL/GenBank/DDBJ whole genome shotgun (WGS) entry which is preliminary data.</text>
</comment>
<organism evidence="7 8">
    <name type="scientific">Blautia acetigignens</name>
    <dbReference type="NCBI Taxonomy" id="2981783"/>
    <lineage>
        <taxon>Bacteria</taxon>
        <taxon>Bacillati</taxon>
        <taxon>Bacillota</taxon>
        <taxon>Clostridia</taxon>
        <taxon>Lachnospirales</taxon>
        <taxon>Lachnospiraceae</taxon>
        <taxon>Blautia</taxon>
    </lineage>
</organism>
<evidence type="ECO:0000256" key="4">
    <source>
        <dbReference type="ARBA" id="ARBA00022777"/>
    </source>
</evidence>
<dbReference type="EC" id="2.7.13.3" evidence="2"/>
<dbReference type="PANTHER" id="PTHR43047:SF72">
    <property type="entry name" value="OSMOSENSING HISTIDINE PROTEIN KINASE SLN1"/>
    <property type="match status" value="1"/>
</dbReference>